<dbReference type="AlphaFoldDB" id="A0A5J9T3Q1"/>
<dbReference type="Gramene" id="TVU06049">
    <property type="protein sequence ID" value="TVU06049"/>
    <property type="gene ID" value="EJB05_49240"/>
</dbReference>
<dbReference type="PANTHER" id="PTHR46137:SF11">
    <property type="entry name" value="LRAT DOMAIN-CONTAINING PROTEIN"/>
    <property type="match status" value="1"/>
</dbReference>
<dbReference type="PANTHER" id="PTHR46137">
    <property type="entry name" value="OS05G0310600 PROTEIN"/>
    <property type="match status" value="1"/>
</dbReference>
<dbReference type="OrthoDB" id="68610at2759"/>
<dbReference type="InterPro" id="IPR007053">
    <property type="entry name" value="LRAT_dom"/>
</dbReference>
<accession>A0A5J9T3Q1</accession>
<dbReference type="PROSITE" id="PS51934">
    <property type="entry name" value="LRAT"/>
    <property type="match status" value="1"/>
</dbReference>
<feature type="non-terminal residue" evidence="2">
    <location>
        <position position="1"/>
    </location>
</feature>
<evidence type="ECO:0000313" key="2">
    <source>
        <dbReference type="EMBL" id="TVU06049.1"/>
    </source>
</evidence>
<sequence>MEEAAWEACPRCARDGGGVWADKDRRRKAKKEWEGLDGCHASDRTAEIRQPRGTLRFVYTEIIKLAHSSLRTVELGEKFSWAHRAVMGGSPSQPQDRGVTVASSAVSRWDLKPGDHIYTWCKDRSYLYAHHGIYESDMKVIHFLRDSDGSGSAVGSSSSSASTTTRPWCCAEAKGRGGVVVYCLDCFLDGGNLCLFAYDVPWWFCVGNVYQQTCSTDPEDPPERVLHRANYALAYGFDGYHLIINNCMHFACYCKTGIKNKVLVNKLLIL</sequence>
<organism evidence="2 3">
    <name type="scientific">Eragrostis curvula</name>
    <name type="common">weeping love grass</name>
    <dbReference type="NCBI Taxonomy" id="38414"/>
    <lineage>
        <taxon>Eukaryota</taxon>
        <taxon>Viridiplantae</taxon>
        <taxon>Streptophyta</taxon>
        <taxon>Embryophyta</taxon>
        <taxon>Tracheophyta</taxon>
        <taxon>Spermatophyta</taxon>
        <taxon>Magnoliopsida</taxon>
        <taxon>Liliopsida</taxon>
        <taxon>Poales</taxon>
        <taxon>Poaceae</taxon>
        <taxon>PACMAD clade</taxon>
        <taxon>Chloridoideae</taxon>
        <taxon>Eragrostideae</taxon>
        <taxon>Eragrostidinae</taxon>
        <taxon>Eragrostis</taxon>
    </lineage>
</organism>
<evidence type="ECO:0000259" key="1">
    <source>
        <dbReference type="PROSITE" id="PS51934"/>
    </source>
</evidence>
<proteinExistence type="predicted"/>
<feature type="domain" description="LRAT" evidence="1">
    <location>
        <begin position="120"/>
        <end position="263"/>
    </location>
</feature>
<name>A0A5J9T3Q1_9POAL</name>
<evidence type="ECO:0000313" key="3">
    <source>
        <dbReference type="Proteomes" id="UP000324897"/>
    </source>
</evidence>
<dbReference type="Pfam" id="PF04970">
    <property type="entry name" value="LRAT"/>
    <property type="match status" value="1"/>
</dbReference>
<reference evidence="2 3" key="1">
    <citation type="journal article" date="2019" name="Sci. Rep.">
        <title>A high-quality genome of Eragrostis curvula grass provides insights into Poaceae evolution and supports new strategies to enhance forage quality.</title>
        <authorList>
            <person name="Carballo J."/>
            <person name="Santos B.A.C.M."/>
            <person name="Zappacosta D."/>
            <person name="Garbus I."/>
            <person name="Selva J.P."/>
            <person name="Gallo C.A."/>
            <person name="Diaz A."/>
            <person name="Albertini E."/>
            <person name="Caccamo M."/>
            <person name="Echenique V."/>
        </authorList>
    </citation>
    <scope>NUCLEOTIDE SEQUENCE [LARGE SCALE GENOMIC DNA]</scope>
    <source>
        <strain evidence="3">cv. Victoria</strain>
        <tissue evidence="2">Leaf</tissue>
    </source>
</reference>
<dbReference type="EMBL" id="RWGY01000051">
    <property type="protein sequence ID" value="TVU06049.1"/>
    <property type="molecule type" value="Genomic_DNA"/>
</dbReference>
<keyword evidence="3" id="KW-1185">Reference proteome</keyword>
<dbReference type="Proteomes" id="UP000324897">
    <property type="component" value="Unassembled WGS sequence"/>
</dbReference>
<gene>
    <name evidence="2" type="ORF">EJB05_49240</name>
</gene>
<protein>
    <recommendedName>
        <fullName evidence="1">LRAT domain-containing protein</fullName>
    </recommendedName>
</protein>
<dbReference type="Gene3D" id="3.90.1720.10">
    <property type="entry name" value="endopeptidase domain like (from Nostoc punctiforme)"/>
    <property type="match status" value="1"/>
</dbReference>
<comment type="caution">
    <text evidence="2">The sequence shown here is derived from an EMBL/GenBank/DDBJ whole genome shotgun (WGS) entry which is preliminary data.</text>
</comment>